<feature type="domain" description="Protein kinase" evidence="7">
    <location>
        <begin position="16"/>
        <end position="293"/>
    </location>
</feature>
<dbReference type="GO" id="GO:0004674">
    <property type="term" value="F:protein serine/threonine kinase activity"/>
    <property type="evidence" value="ECO:0007669"/>
    <property type="project" value="UniProtKB-EC"/>
</dbReference>
<sequence>MNESLESIYPKTIRGYQFESVIGSGTYGVVCKYKKDGVHYAFKFETQNSNSQMIQEKQRLRKLNAYNEEIADQSLKVRIPKMYGDGSQKSVTNPSISFNYLILDYFEYDILRGSKYLQKSELALKMIQQLQNLHRSGCIHRDIKLDNFMIQQNEVYLIDFGTSKDYRLVQPDGSTIHIPFKTSCQTQGTPYSTSINSHRCIEVARVDDLISLIYSLLWLWEENLPWKDALNDLTNSKLQINEQFALCYKLKLKLKIEHLKKKDSKILFQLLKHYLEPMQDLQFENIDIDYEFIKRTVAQIEEIKTENDFNALLTNIHAEGNFLTKESNDISTFNKNARDECNQTEIEELTQTTNNLTIDHFSNNISLKLSNYSQIRQVISRNSAPSLNNYVNQEQIISQKSSLVSSNSSVIYNPENIQAQTNLKSQVFQLSIQSQQGKDNNNKYQNSRKLEFSLIPIQRKQSQNHISQSIQLEQYQNFNIQCFNKQTKQNIENLPFQTNIYRGQNQIKLKIQTLRLNEIYKVIQIAKENLQIELKNDDLKKVKQQNEDSPCANNELRSKILEGSRNNAILAFEKINIKFDIINPKNEIQMIHKAIETDDDEILVKYEQKCLEIHNLKSKLYDQGEEIKKLQNQIQQDCYLMTKYSHQEQNCNISMREQSIKNQVKNLEQSNSAEESKNSFNDNSINSIPDFEDVSDEHSVGNLNSIDSKKLNSVVNQYKYQSLRNRVGLDKPKMNISNKNPQDQKNVSSQNLTQARPEKLALQMRSQLKKQLASKTEEKQHPIQKQTTAKTQSINSEIPKSQELKPNSVNKLKNTGTKQGNLTKPKFT</sequence>
<feature type="region of interest" description="Disordered" evidence="6">
    <location>
        <begin position="665"/>
        <end position="693"/>
    </location>
</feature>
<keyword evidence="9" id="KW-1185">Reference proteome</keyword>
<keyword evidence="2 5" id="KW-0547">Nucleotide-binding</keyword>
<protein>
    <recommendedName>
        <fullName evidence="4">Casein kinase I</fullName>
        <ecNumber evidence="1">2.7.11.1</ecNumber>
    </recommendedName>
</protein>
<keyword evidence="8" id="KW-0418">Kinase</keyword>
<dbReference type="PROSITE" id="PS00108">
    <property type="entry name" value="PROTEIN_KINASE_ST"/>
    <property type="match status" value="1"/>
</dbReference>
<keyword evidence="8" id="KW-0808">Transferase</keyword>
<dbReference type="InterPro" id="IPR050235">
    <property type="entry name" value="CK1_Ser-Thr_kinase"/>
</dbReference>
<dbReference type="SUPFAM" id="SSF56112">
    <property type="entry name" value="Protein kinase-like (PK-like)"/>
    <property type="match status" value="1"/>
</dbReference>
<evidence type="ECO:0000256" key="2">
    <source>
        <dbReference type="ARBA" id="ARBA00022741"/>
    </source>
</evidence>
<evidence type="ECO:0000256" key="6">
    <source>
        <dbReference type="SAM" id="MobiDB-lite"/>
    </source>
</evidence>
<feature type="compositionally biased region" description="Polar residues" evidence="6">
    <location>
        <begin position="783"/>
        <end position="822"/>
    </location>
</feature>
<dbReference type="EC" id="2.7.11.1" evidence="1"/>
<evidence type="ECO:0000259" key="7">
    <source>
        <dbReference type="PROSITE" id="PS50011"/>
    </source>
</evidence>
<dbReference type="SMART" id="SM00220">
    <property type="entry name" value="S_TKc"/>
    <property type="match status" value="1"/>
</dbReference>
<dbReference type="Gene3D" id="1.10.510.10">
    <property type="entry name" value="Transferase(Phosphotransferase) domain 1"/>
    <property type="match status" value="1"/>
</dbReference>
<reference evidence="8 9" key="1">
    <citation type="submission" date="2014-06" db="EMBL/GenBank/DDBJ databases">
        <authorList>
            <person name="Swart Estienne"/>
        </authorList>
    </citation>
    <scope>NUCLEOTIDE SEQUENCE [LARGE SCALE GENOMIC DNA]</scope>
    <source>
        <strain evidence="8 9">130c</strain>
    </source>
</reference>
<feature type="region of interest" description="Disordered" evidence="6">
    <location>
        <begin position="765"/>
        <end position="828"/>
    </location>
</feature>
<evidence type="ECO:0000256" key="4">
    <source>
        <dbReference type="ARBA" id="ARBA00023860"/>
    </source>
</evidence>
<evidence type="ECO:0000313" key="8">
    <source>
        <dbReference type="EMBL" id="CDW76874.1"/>
    </source>
</evidence>
<dbReference type="EMBL" id="CCKQ01005624">
    <property type="protein sequence ID" value="CDW76874.1"/>
    <property type="molecule type" value="Genomic_DNA"/>
</dbReference>
<dbReference type="InParanoid" id="A0A078A4V6"/>
<evidence type="ECO:0000256" key="5">
    <source>
        <dbReference type="PROSITE-ProRule" id="PRU10141"/>
    </source>
</evidence>
<evidence type="ECO:0000313" key="9">
    <source>
        <dbReference type="Proteomes" id="UP000039865"/>
    </source>
</evidence>
<dbReference type="InterPro" id="IPR011009">
    <property type="entry name" value="Kinase-like_dom_sf"/>
</dbReference>
<feature type="compositionally biased region" description="Polar residues" evidence="6">
    <location>
        <begin position="735"/>
        <end position="753"/>
    </location>
</feature>
<dbReference type="InterPro" id="IPR000719">
    <property type="entry name" value="Prot_kinase_dom"/>
</dbReference>
<accession>A0A078A4V6</accession>
<gene>
    <name evidence="8" type="primary">Contig10046.g10735</name>
    <name evidence="8" type="ORF">STYLEM_5839</name>
</gene>
<dbReference type="PROSITE" id="PS50011">
    <property type="entry name" value="PROTEIN_KINASE_DOM"/>
    <property type="match status" value="1"/>
</dbReference>
<dbReference type="InterPro" id="IPR017441">
    <property type="entry name" value="Protein_kinase_ATP_BS"/>
</dbReference>
<organism evidence="8 9">
    <name type="scientific">Stylonychia lemnae</name>
    <name type="common">Ciliate</name>
    <dbReference type="NCBI Taxonomy" id="5949"/>
    <lineage>
        <taxon>Eukaryota</taxon>
        <taxon>Sar</taxon>
        <taxon>Alveolata</taxon>
        <taxon>Ciliophora</taxon>
        <taxon>Intramacronucleata</taxon>
        <taxon>Spirotrichea</taxon>
        <taxon>Stichotrichia</taxon>
        <taxon>Sporadotrichida</taxon>
        <taxon>Oxytrichidae</taxon>
        <taxon>Stylonychinae</taxon>
        <taxon>Stylonychia</taxon>
    </lineage>
</organism>
<dbReference type="PROSITE" id="PS00107">
    <property type="entry name" value="PROTEIN_KINASE_ATP"/>
    <property type="match status" value="1"/>
</dbReference>
<proteinExistence type="predicted"/>
<dbReference type="GO" id="GO:0005524">
    <property type="term" value="F:ATP binding"/>
    <property type="evidence" value="ECO:0007669"/>
    <property type="project" value="UniProtKB-UniRule"/>
</dbReference>
<evidence type="ECO:0000256" key="3">
    <source>
        <dbReference type="ARBA" id="ARBA00022840"/>
    </source>
</evidence>
<feature type="binding site" evidence="5">
    <location>
        <position position="43"/>
    </location>
    <ligand>
        <name>ATP</name>
        <dbReference type="ChEBI" id="CHEBI:30616"/>
    </ligand>
</feature>
<dbReference type="AlphaFoldDB" id="A0A078A4V6"/>
<dbReference type="PANTHER" id="PTHR11909">
    <property type="entry name" value="CASEIN KINASE-RELATED"/>
    <property type="match status" value="1"/>
</dbReference>
<dbReference type="Proteomes" id="UP000039865">
    <property type="component" value="Unassembled WGS sequence"/>
</dbReference>
<keyword evidence="3 5" id="KW-0067">ATP-binding</keyword>
<name>A0A078A4V6_STYLE</name>
<dbReference type="OrthoDB" id="5979581at2759"/>
<evidence type="ECO:0000256" key="1">
    <source>
        <dbReference type="ARBA" id="ARBA00012513"/>
    </source>
</evidence>
<feature type="compositionally biased region" description="Polar residues" evidence="6">
    <location>
        <begin position="665"/>
        <end position="687"/>
    </location>
</feature>
<feature type="region of interest" description="Disordered" evidence="6">
    <location>
        <begin position="724"/>
        <end position="753"/>
    </location>
</feature>
<dbReference type="Pfam" id="PF00069">
    <property type="entry name" value="Pkinase"/>
    <property type="match status" value="1"/>
</dbReference>
<dbReference type="InterPro" id="IPR008271">
    <property type="entry name" value="Ser/Thr_kinase_AS"/>
</dbReference>